<dbReference type="Proteomes" id="UP001334084">
    <property type="component" value="Chromosome 8"/>
</dbReference>
<feature type="chain" id="PRO_5043321072" evidence="1">
    <location>
        <begin position="16"/>
        <end position="153"/>
    </location>
</feature>
<dbReference type="KEGG" id="vnx:VNE69_08148"/>
<dbReference type="InterPro" id="IPR035992">
    <property type="entry name" value="Ricin_B-like_lectins"/>
</dbReference>
<evidence type="ECO:0000313" key="3">
    <source>
        <dbReference type="Proteomes" id="UP001334084"/>
    </source>
</evidence>
<gene>
    <name evidence="2" type="ORF">VNE69_08148</name>
</gene>
<evidence type="ECO:0000256" key="1">
    <source>
        <dbReference type="SAM" id="SignalP"/>
    </source>
</evidence>
<dbReference type="SUPFAM" id="SSF50370">
    <property type="entry name" value="Ricin B-like lectins"/>
    <property type="match status" value="1"/>
</dbReference>
<dbReference type="AlphaFoldDB" id="A0AAX4JEW5"/>
<protein>
    <submittedName>
        <fullName evidence="2">Ricin B lectin (RBL3a)</fullName>
    </submittedName>
</protein>
<dbReference type="EMBL" id="CP142733">
    <property type="protein sequence ID" value="WUR04393.1"/>
    <property type="molecule type" value="Genomic_DNA"/>
</dbReference>
<evidence type="ECO:0000313" key="2">
    <source>
        <dbReference type="EMBL" id="WUR04393.1"/>
    </source>
</evidence>
<accession>A0AAX4JEW5</accession>
<proteinExistence type="predicted"/>
<reference evidence="2" key="1">
    <citation type="journal article" date="2024" name="BMC Genomics">
        <title>Functional annotation of a divergent genome using sequence and structure-based similarity.</title>
        <authorList>
            <person name="Svedberg D."/>
            <person name="Winiger R.R."/>
            <person name="Berg A."/>
            <person name="Sharma H."/>
            <person name="Tellgren-Roth C."/>
            <person name="Debrunner-Vossbrinck B.A."/>
            <person name="Vossbrinck C.R."/>
            <person name="Barandun J."/>
        </authorList>
    </citation>
    <scope>NUCLEOTIDE SEQUENCE</scope>
    <source>
        <strain evidence="2">Illinois isolate</strain>
    </source>
</reference>
<dbReference type="RefSeq" id="XP_065330538.1">
    <property type="nucleotide sequence ID" value="XM_065474466.1"/>
</dbReference>
<sequence length="153" mass="18426">MFLFFLLFYSKQIIITPYGNHNKHLIKLQDTFLITRNFAKYKEYSDEFRVDDNDDTFISQKGFFICKKNEDEIFPCKTNRKKIKFTFLPKRNFYNLISDDKMCLSVYRKDKVLGGELVRLEKCNDGVNQRFEFYDVVNTENENEDETYLQISP</sequence>
<keyword evidence="3" id="KW-1185">Reference proteome</keyword>
<feature type="signal peptide" evidence="1">
    <location>
        <begin position="1"/>
        <end position="15"/>
    </location>
</feature>
<dbReference type="Gene3D" id="2.80.10.50">
    <property type="match status" value="1"/>
</dbReference>
<dbReference type="GeneID" id="90542224"/>
<organism evidence="2 3">
    <name type="scientific">Vairimorpha necatrix</name>
    <dbReference type="NCBI Taxonomy" id="6039"/>
    <lineage>
        <taxon>Eukaryota</taxon>
        <taxon>Fungi</taxon>
        <taxon>Fungi incertae sedis</taxon>
        <taxon>Microsporidia</taxon>
        <taxon>Nosematidae</taxon>
        <taxon>Vairimorpha</taxon>
    </lineage>
</organism>
<keyword evidence="1" id="KW-0732">Signal</keyword>
<name>A0AAX4JEW5_9MICR</name>